<evidence type="ECO:0000313" key="4">
    <source>
        <dbReference type="EMBL" id="MBO8423551.1"/>
    </source>
</evidence>
<comment type="caution">
    <text evidence="4">The sequence shown here is derived from an EMBL/GenBank/DDBJ whole genome shotgun (WGS) entry which is preliminary data.</text>
</comment>
<dbReference type="PROSITE" id="PS50977">
    <property type="entry name" value="HTH_TETR_2"/>
    <property type="match status" value="1"/>
</dbReference>
<dbReference type="PRINTS" id="PR00455">
    <property type="entry name" value="HTHTETR"/>
</dbReference>
<sequence length="199" mass="22781">MGKEIREPRQERSIEKKNRIIRAGYELFSEVGYYNTNTAEIAKRAGVSTGIVYGYFRDKKDILTAVLTLYMDKICEPIFGMFDDISASGIREVIPKILDSVIIAHRDNAKIHEALHSMTHTDEEVNAAFIRLEDEITSRLESALTEAGIGLDAPRERIHFAMDVIQSFAHEYVYDHHEYIDYAKMRGIVTETLYALFAQ</sequence>
<evidence type="ECO:0000259" key="3">
    <source>
        <dbReference type="PROSITE" id="PS50977"/>
    </source>
</evidence>
<dbReference type="InterPro" id="IPR050624">
    <property type="entry name" value="HTH-type_Tx_Regulator"/>
</dbReference>
<organism evidence="4 5">
    <name type="scientific">Candidatus Stercoripulliclostridium pullicola</name>
    <dbReference type="NCBI Taxonomy" id="2840953"/>
    <lineage>
        <taxon>Bacteria</taxon>
        <taxon>Bacillati</taxon>
        <taxon>Bacillota</taxon>
        <taxon>Clostridia</taxon>
        <taxon>Eubacteriales</taxon>
        <taxon>Candidatus Stercoripulliclostridium</taxon>
    </lineage>
</organism>
<reference evidence="4" key="2">
    <citation type="journal article" date="2021" name="PeerJ">
        <title>Extensive microbial diversity within the chicken gut microbiome revealed by metagenomics and culture.</title>
        <authorList>
            <person name="Gilroy R."/>
            <person name="Ravi A."/>
            <person name="Getino M."/>
            <person name="Pursley I."/>
            <person name="Horton D.L."/>
            <person name="Alikhan N.F."/>
            <person name="Baker D."/>
            <person name="Gharbi K."/>
            <person name="Hall N."/>
            <person name="Watson M."/>
            <person name="Adriaenssens E.M."/>
            <person name="Foster-Nyarko E."/>
            <person name="Jarju S."/>
            <person name="Secka A."/>
            <person name="Antonio M."/>
            <person name="Oren A."/>
            <person name="Chaudhuri R.R."/>
            <person name="La Ragione R."/>
            <person name="Hildebrand F."/>
            <person name="Pallen M.J."/>
        </authorList>
    </citation>
    <scope>NUCLEOTIDE SEQUENCE</scope>
    <source>
        <strain evidence="4">517</strain>
    </source>
</reference>
<dbReference type="PANTHER" id="PTHR43479">
    <property type="entry name" value="ACREF/ENVCD OPERON REPRESSOR-RELATED"/>
    <property type="match status" value="1"/>
</dbReference>
<evidence type="ECO:0000256" key="2">
    <source>
        <dbReference type="PROSITE-ProRule" id="PRU00335"/>
    </source>
</evidence>
<feature type="domain" description="HTH tetR-type" evidence="3">
    <location>
        <begin position="14"/>
        <end position="74"/>
    </location>
</feature>
<dbReference type="EMBL" id="JADINF010000022">
    <property type="protein sequence ID" value="MBO8423551.1"/>
    <property type="molecule type" value="Genomic_DNA"/>
</dbReference>
<feature type="DNA-binding region" description="H-T-H motif" evidence="2">
    <location>
        <begin position="37"/>
        <end position="56"/>
    </location>
</feature>
<reference evidence="4" key="1">
    <citation type="submission" date="2020-10" db="EMBL/GenBank/DDBJ databases">
        <authorList>
            <person name="Gilroy R."/>
        </authorList>
    </citation>
    <scope>NUCLEOTIDE SEQUENCE</scope>
    <source>
        <strain evidence="4">517</strain>
    </source>
</reference>
<evidence type="ECO:0000313" key="5">
    <source>
        <dbReference type="Proteomes" id="UP000727857"/>
    </source>
</evidence>
<dbReference type="InterPro" id="IPR009057">
    <property type="entry name" value="Homeodomain-like_sf"/>
</dbReference>
<keyword evidence="1 2" id="KW-0238">DNA-binding</keyword>
<dbReference type="AlphaFoldDB" id="A0A940ICJ7"/>
<gene>
    <name evidence="4" type="ORF">IAB16_00805</name>
</gene>
<dbReference type="Gene3D" id="1.10.10.60">
    <property type="entry name" value="Homeodomain-like"/>
    <property type="match status" value="1"/>
</dbReference>
<proteinExistence type="predicted"/>
<evidence type="ECO:0000256" key="1">
    <source>
        <dbReference type="ARBA" id="ARBA00023125"/>
    </source>
</evidence>
<dbReference type="Pfam" id="PF00440">
    <property type="entry name" value="TetR_N"/>
    <property type="match status" value="1"/>
</dbReference>
<dbReference type="InterPro" id="IPR001647">
    <property type="entry name" value="HTH_TetR"/>
</dbReference>
<accession>A0A940ICJ7</accession>
<protein>
    <submittedName>
        <fullName evidence="4">TetR/AcrR family transcriptional regulator</fullName>
    </submittedName>
</protein>
<name>A0A940ICJ7_9FIRM</name>
<dbReference type="Proteomes" id="UP000727857">
    <property type="component" value="Unassembled WGS sequence"/>
</dbReference>
<dbReference type="PANTHER" id="PTHR43479:SF11">
    <property type="entry name" value="ACREF_ENVCD OPERON REPRESSOR-RELATED"/>
    <property type="match status" value="1"/>
</dbReference>
<dbReference type="GO" id="GO:0003677">
    <property type="term" value="F:DNA binding"/>
    <property type="evidence" value="ECO:0007669"/>
    <property type="project" value="UniProtKB-UniRule"/>
</dbReference>
<dbReference type="Gene3D" id="1.10.357.10">
    <property type="entry name" value="Tetracycline Repressor, domain 2"/>
    <property type="match status" value="1"/>
</dbReference>
<dbReference type="SUPFAM" id="SSF46689">
    <property type="entry name" value="Homeodomain-like"/>
    <property type="match status" value="1"/>
</dbReference>